<gene>
    <name evidence="1" type="ORF">F2Z07_25585</name>
</gene>
<reference evidence="1 2" key="1">
    <citation type="journal article" date="2019" name="Nat. Med.">
        <title>A library of human gut bacterial isolates paired with longitudinal multiomics data enables mechanistic microbiome research.</title>
        <authorList>
            <person name="Poyet M."/>
            <person name="Groussin M."/>
            <person name="Gibbons S.M."/>
            <person name="Avila-Pacheco J."/>
            <person name="Jiang X."/>
            <person name="Kearney S.M."/>
            <person name="Perrotta A.R."/>
            <person name="Berdy B."/>
            <person name="Zhao S."/>
            <person name="Lieberman T.D."/>
            <person name="Swanson P.K."/>
            <person name="Smith M."/>
            <person name="Roesemann S."/>
            <person name="Alexander J.E."/>
            <person name="Rich S.A."/>
            <person name="Livny J."/>
            <person name="Vlamakis H."/>
            <person name="Clish C."/>
            <person name="Bullock K."/>
            <person name="Deik A."/>
            <person name="Scott J."/>
            <person name="Pierce K.A."/>
            <person name="Xavier R.J."/>
            <person name="Alm E.J."/>
        </authorList>
    </citation>
    <scope>NUCLEOTIDE SEQUENCE [LARGE SCALE GENOMIC DNA]</scope>
    <source>
        <strain evidence="1 2">BIOML-A25</strain>
    </source>
</reference>
<proteinExistence type="predicted"/>
<feature type="non-terminal residue" evidence="1">
    <location>
        <position position="1"/>
    </location>
</feature>
<accession>A0A6L3IJI9</accession>
<sequence>HLFWNMIDKREDKGTFEAWNKTICDSKLHLMTTCVPETKRYNREASNMRGGIFRSTLLLPDNRQVKGSGLMELVDEICGIIGLAEKQGESPMTNLM</sequence>
<organism evidence="1 2">
    <name type="scientific">Phocaeicola dorei</name>
    <dbReference type="NCBI Taxonomy" id="357276"/>
    <lineage>
        <taxon>Bacteria</taxon>
        <taxon>Pseudomonadati</taxon>
        <taxon>Bacteroidota</taxon>
        <taxon>Bacteroidia</taxon>
        <taxon>Bacteroidales</taxon>
        <taxon>Bacteroidaceae</taxon>
        <taxon>Phocaeicola</taxon>
    </lineage>
</organism>
<name>A0A6L3IJI9_9BACT</name>
<dbReference type="EMBL" id="VVZV01000185">
    <property type="protein sequence ID" value="KAA5307140.1"/>
    <property type="molecule type" value="Genomic_DNA"/>
</dbReference>
<comment type="caution">
    <text evidence="1">The sequence shown here is derived from an EMBL/GenBank/DDBJ whole genome shotgun (WGS) entry which is preliminary data.</text>
</comment>
<dbReference type="Proteomes" id="UP000481700">
    <property type="component" value="Unassembled WGS sequence"/>
</dbReference>
<protein>
    <submittedName>
        <fullName evidence="1">ParA family protein</fullName>
    </submittedName>
</protein>
<evidence type="ECO:0000313" key="1">
    <source>
        <dbReference type="EMBL" id="KAA5307140.1"/>
    </source>
</evidence>
<dbReference type="AlphaFoldDB" id="A0A6L3IJI9"/>
<evidence type="ECO:0000313" key="2">
    <source>
        <dbReference type="Proteomes" id="UP000481700"/>
    </source>
</evidence>